<sequence>MALHYAVQGIALDNFRYALMKKALAGIGFTTENKNLYLVRPSDIMKVQPVIESCFNNQRFTWGDCPPLRWANGRERHGSQVLPDRLLSRRHGL</sequence>
<proteinExistence type="predicted"/>
<dbReference type="AlphaFoldDB" id="A0A212JTA8"/>
<gene>
    <name evidence="1" type="ORF">KL86CLO1_11679</name>
</gene>
<accession>A0A212JTA8</accession>
<protein>
    <submittedName>
        <fullName evidence="1">Uncharacterized protein</fullName>
    </submittedName>
</protein>
<reference evidence="1" key="1">
    <citation type="submission" date="2016-04" db="EMBL/GenBank/DDBJ databases">
        <authorList>
            <person name="Evans L.H."/>
            <person name="Alamgir A."/>
            <person name="Owens N."/>
            <person name="Weber N.D."/>
            <person name="Virtaneva K."/>
            <person name="Barbian K."/>
            <person name="Babar A."/>
            <person name="Rosenke K."/>
        </authorList>
    </citation>
    <scope>NUCLEOTIDE SEQUENCE</scope>
    <source>
        <strain evidence="1">86</strain>
    </source>
</reference>
<dbReference type="EMBL" id="FLUN01000001">
    <property type="protein sequence ID" value="SBW02662.1"/>
    <property type="molecule type" value="Genomic_DNA"/>
</dbReference>
<evidence type="ECO:0000313" key="1">
    <source>
        <dbReference type="EMBL" id="SBW02662.1"/>
    </source>
</evidence>
<organism evidence="1">
    <name type="scientific">uncultured Eubacteriales bacterium</name>
    <dbReference type="NCBI Taxonomy" id="172733"/>
    <lineage>
        <taxon>Bacteria</taxon>
        <taxon>Bacillati</taxon>
        <taxon>Bacillota</taxon>
        <taxon>Clostridia</taxon>
        <taxon>Eubacteriales</taxon>
        <taxon>environmental samples</taxon>
    </lineage>
</organism>
<name>A0A212JTA8_9FIRM</name>